<evidence type="ECO:0008006" key="4">
    <source>
        <dbReference type="Google" id="ProtNLM"/>
    </source>
</evidence>
<dbReference type="PANTHER" id="PTHR38116:SF1">
    <property type="entry name" value="BZIP DOMAIN-CONTAINING PROTEIN"/>
    <property type="match status" value="1"/>
</dbReference>
<reference evidence="3" key="1">
    <citation type="journal article" date="2016" name="Genome Announc.">
        <title>Draft genome sequences of fungus Aspergillus calidoustus.</title>
        <authorList>
            <person name="Horn F."/>
            <person name="Linde J."/>
            <person name="Mattern D.J."/>
            <person name="Walther G."/>
            <person name="Guthke R."/>
            <person name="Scherlach K."/>
            <person name="Martin K."/>
            <person name="Brakhage A.A."/>
            <person name="Petzke L."/>
            <person name="Valiante V."/>
        </authorList>
    </citation>
    <scope>NUCLEOTIDE SEQUENCE [LARGE SCALE GENOMIC DNA]</scope>
    <source>
        <strain evidence="3">SF006504</strain>
    </source>
</reference>
<dbReference type="CDD" id="cd14688">
    <property type="entry name" value="bZIP_YAP"/>
    <property type="match status" value="1"/>
</dbReference>
<keyword evidence="3" id="KW-1185">Reference proteome</keyword>
<feature type="compositionally biased region" description="Low complexity" evidence="1">
    <location>
        <begin position="82"/>
        <end position="94"/>
    </location>
</feature>
<dbReference type="OrthoDB" id="2245989at2759"/>
<evidence type="ECO:0000313" key="2">
    <source>
        <dbReference type="EMBL" id="CEL04930.1"/>
    </source>
</evidence>
<sequence length="321" mass="36619">MASRRQLREPASQAGPAEQGIQIQHFSERITVWPEEDWSGISDPKHRRKLQNRLNQRALRLRKKQDAQATPSNELSNDDSRSSASGANASRKASPVTENGHLEIPSVQSNPHNTTLRALPAVGEIHILEPHTPETKRILRQFEAIAHSSYAMGSPRTDMLLHLIQFNFIKALIRNMDVLGLTSDQLDDEAISAFNTMGPYQRDSDSTLPLSLRATDIQCTIPHHPWLDLLPFPQMRDNLVSAGESFDETQLCLDMKGYGYSDTDHTGLIVWRDPWDPEGWEVTESFARHWGWVLRGCWDLFRSTNSWRLRRGERPLFHCRG</sequence>
<evidence type="ECO:0000256" key="1">
    <source>
        <dbReference type="SAM" id="MobiDB-lite"/>
    </source>
</evidence>
<evidence type="ECO:0000313" key="3">
    <source>
        <dbReference type="Proteomes" id="UP000054771"/>
    </source>
</evidence>
<dbReference type="OMA" id="WVLRGCW"/>
<name>A0A0U5FZ19_ASPCI</name>
<dbReference type="InterPro" id="IPR021833">
    <property type="entry name" value="DUF3425"/>
</dbReference>
<protein>
    <recommendedName>
        <fullName evidence="4">BZIP domain-containing protein</fullName>
    </recommendedName>
</protein>
<dbReference type="PANTHER" id="PTHR38116">
    <property type="entry name" value="CHROMOSOME 7, WHOLE GENOME SHOTGUN SEQUENCE"/>
    <property type="match status" value="1"/>
</dbReference>
<dbReference type="Proteomes" id="UP000054771">
    <property type="component" value="Unassembled WGS sequence"/>
</dbReference>
<dbReference type="Pfam" id="PF11905">
    <property type="entry name" value="DUF3425"/>
    <property type="match status" value="1"/>
</dbReference>
<proteinExistence type="predicted"/>
<accession>A0A0U5FZ19</accession>
<dbReference type="AlphaFoldDB" id="A0A0U5FZ19"/>
<feature type="region of interest" description="Disordered" evidence="1">
    <location>
        <begin position="1"/>
        <end position="114"/>
    </location>
</feature>
<gene>
    <name evidence="2" type="ORF">ASPCAL06054</name>
</gene>
<dbReference type="EMBL" id="CDMC01000004">
    <property type="protein sequence ID" value="CEL04930.1"/>
    <property type="molecule type" value="Genomic_DNA"/>
</dbReference>
<organism evidence="2 3">
    <name type="scientific">Aspergillus calidoustus</name>
    <dbReference type="NCBI Taxonomy" id="454130"/>
    <lineage>
        <taxon>Eukaryota</taxon>
        <taxon>Fungi</taxon>
        <taxon>Dikarya</taxon>
        <taxon>Ascomycota</taxon>
        <taxon>Pezizomycotina</taxon>
        <taxon>Eurotiomycetes</taxon>
        <taxon>Eurotiomycetidae</taxon>
        <taxon>Eurotiales</taxon>
        <taxon>Aspergillaceae</taxon>
        <taxon>Aspergillus</taxon>
        <taxon>Aspergillus subgen. Nidulantes</taxon>
    </lineage>
</organism>